<proteinExistence type="predicted"/>
<organism evidence="2 3">
    <name type="scientific">Clostridium perfringens</name>
    <dbReference type="NCBI Taxonomy" id="1502"/>
    <lineage>
        <taxon>Bacteria</taxon>
        <taxon>Bacillati</taxon>
        <taxon>Bacillota</taxon>
        <taxon>Clostridia</taxon>
        <taxon>Eubacteriales</taxon>
        <taxon>Clostridiaceae</taxon>
        <taxon>Clostridium</taxon>
    </lineage>
</organism>
<name>A0AAP6WR54_CLOPF</name>
<reference evidence="2 3" key="1">
    <citation type="submission" date="2020-02" db="EMBL/GenBank/DDBJ databases">
        <title>Genomic Insights into the Phylogeny and Genetic Plasticity of the Human and Animal Enteric Pathogen Clostridium perfringens.</title>
        <authorList>
            <person name="Feng Y."/>
            <person name="Hu Y."/>
        </authorList>
    </citation>
    <scope>NUCLEOTIDE SEQUENCE [LARGE SCALE GENOMIC DNA]</scope>
    <source>
        <strain evidence="2 3">CP-40</strain>
    </source>
</reference>
<dbReference type="Pfam" id="PF06054">
    <property type="entry name" value="CoiA_nuc"/>
    <property type="match status" value="1"/>
</dbReference>
<dbReference type="Proteomes" id="UP000481454">
    <property type="component" value="Unassembled WGS sequence"/>
</dbReference>
<evidence type="ECO:0000259" key="1">
    <source>
        <dbReference type="Pfam" id="PF06054"/>
    </source>
</evidence>
<dbReference type="AlphaFoldDB" id="A0AAP6WR54"/>
<gene>
    <name evidence="2" type="ORF">G6Z34_13300</name>
</gene>
<evidence type="ECO:0000313" key="3">
    <source>
        <dbReference type="Proteomes" id="UP000481454"/>
    </source>
</evidence>
<feature type="domain" description="Competence protein CoiA nuclease-like" evidence="1">
    <location>
        <begin position="3"/>
        <end position="149"/>
    </location>
</feature>
<accession>A0AAP6WR54</accession>
<evidence type="ECO:0000313" key="2">
    <source>
        <dbReference type="EMBL" id="NGU31061.1"/>
    </source>
</evidence>
<sequence>MNYYIKGIELLHNWLQKQEGITNIELEKWIPETKQRPDIYFEYENKPYVIEFQCSPIATKFLERRELYRLNEINDIWILGCDKYDINNVNILNKFQVSDINLNKIKHKKIEQEIYAREKYILYIRNNDLIKITRAIQYLGYKTLLHLNLDSKELDKCLINDIISSDDLYKENEMSSLNIFKKDIEDDIKSYNEEFENIYNFLQIRNRFYWNENNLWLNIQCTGEITKESRSFYVEEYDKNKLYDFYSYLDLEYKNRIKDCIKFQTKCDIFNNQYKVVNKNCKFELVRNFNNKNYLYYIKFDCDTFEREFFIKDKQVDYVKWVYKPRPTINQRGGTVWRRIECRENIETYILEHFNIDEIFNFITTKISNKLRSDKYGCI</sequence>
<dbReference type="EMBL" id="JAALLZ010000006">
    <property type="protein sequence ID" value="NGU31061.1"/>
    <property type="molecule type" value="Genomic_DNA"/>
</dbReference>
<protein>
    <recommendedName>
        <fullName evidence="1">Competence protein CoiA nuclease-like domain-containing protein</fullName>
    </recommendedName>
</protein>
<dbReference type="RefSeq" id="WP_164800994.1">
    <property type="nucleotide sequence ID" value="NZ_JAALLZ010000006.1"/>
</dbReference>
<comment type="caution">
    <text evidence="2">The sequence shown here is derived from an EMBL/GenBank/DDBJ whole genome shotgun (WGS) entry which is preliminary data.</text>
</comment>
<dbReference type="InterPro" id="IPR010330">
    <property type="entry name" value="CoiA_nuc"/>
</dbReference>